<sequence>MLKLRQITSVLGILWQPLLCWAMVLHLGVGCPVGCVVNGVAQTQFGQHIPRNDQSSALDCPSQHELLPSQSLEPSAPTNQVAQLVAWFPMVLIVPQLHQSLASQRRQWRIPLQKACSYRMLPLTPPPRSPA</sequence>
<dbReference type="Proteomes" id="UP000050277">
    <property type="component" value="Unassembled WGS sequence"/>
</dbReference>
<accession>A0A0P6YLP9</accession>
<dbReference type="PROSITE" id="PS51257">
    <property type="entry name" value="PROKAR_LIPOPROTEIN"/>
    <property type="match status" value="1"/>
</dbReference>
<dbReference type="EMBL" id="LGKP01000008">
    <property type="protein sequence ID" value="KPL90968.1"/>
    <property type="molecule type" value="Genomic_DNA"/>
</dbReference>
<reference evidence="1 2" key="1">
    <citation type="submission" date="2015-07" db="EMBL/GenBank/DDBJ databases">
        <title>Whole genome sequence of Herpetosiphon geysericola DSM 7119.</title>
        <authorList>
            <person name="Hemp J."/>
            <person name="Ward L.M."/>
            <person name="Pace L.A."/>
            <person name="Fischer W.W."/>
        </authorList>
    </citation>
    <scope>NUCLEOTIDE SEQUENCE [LARGE SCALE GENOMIC DNA]</scope>
    <source>
        <strain evidence="1 2">DSM 7119</strain>
    </source>
</reference>
<proteinExistence type="predicted"/>
<organism evidence="1 2">
    <name type="scientific">Herpetosiphon geysericola</name>
    <dbReference type="NCBI Taxonomy" id="70996"/>
    <lineage>
        <taxon>Bacteria</taxon>
        <taxon>Bacillati</taxon>
        <taxon>Chloroflexota</taxon>
        <taxon>Chloroflexia</taxon>
        <taxon>Herpetosiphonales</taxon>
        <taxon>Herpetosiphonaceae</taxon>
        <taxon>Herpetosiphon</taxon>
    </lineage>
</organism>
<evidence type="ECO:0000313" key="2">
    <source>
        <dbReference type="Proteomes" id="UP000050277"/>
    </source>
</evidence>
<comment type="caution">
    <text evidence="1">The sequence shown here is derived from an EMBL/GenBank/DDBJ whole genome shotgun (WGS) entry which is preliminary data.</text>
</comment>
<evidence type="ECO:0000313" key="1">
    <source>
        <dbReference type="EMBL" id="KPL90968.1"/>
    </source>
</evidence>
<protein>
    <submittedName>
        <fullName evidence="1">Uncharacterized protein</fullName>
    </submittedName>
</protein>
<dbReference type="OrthoDB" id="9833966at2"/>
<keyword evidence="2" id="KW-1185">Reference proteome</keyword>
<dbReference type="AlphaFoldDB" id="A0A0P6YLP9"/>
<gene>
    <name evidence="1" type="ORF">SE18_04160</name>
</gene>
<dbReference type="RefSeq" id="WP_054533157.1">
    <property type="nucleotide sequence ID" value="NZ_LGKP01000008.1"/>
</dbReference>
<name>A0A0P6YLP9_9CHLR</name>